<reference evidence="1 2" key="1">
    <citation type="journal article" date="2019" name="Int. J. Syst. Evol. Microbiol.">
        <title>The Global Catalogue of Microorganisms (GCM) 10K type strain sequencing project: providing services to taxonomists for standard genome sequencing and annotation.</title>
        <authorList>
            <consortium name="The Broad Institute Genomics Platform"/>
            <consortium name="The Broad Institute Genome Sequencing Center for Infectious Disease"/>
            <person name="Wu L."/>
            <person name="Ma J."/>
        </authorList>
    </citation>
    <scope>NUCLEOTIDE SEQUENCE [LARGE SCALE GENOMIC DNA]</scope>
    <source>
        <strain evidence="1 2">JCM 16021</strain>
    </source>
</reference>
<sequence>MTDATPEELPESLTGVPAVDAALARLEGLEERPVEEHPEVFEAVHGALRGALGGAGS</sequence>
<accession>A0ABN2Y2Y6</accession>
<evidence type="ECO:0008006" key="3">
    <source>
        <dbReference type="Google" id="ProtNLM"/>
    </source>
</evidence>
<dbReference type="Proteomes" id="UP001500575">
    <property type="component" value="Unassembled WGS sequence"/>
</dbReference>
<protein>
    <recommendedName>
        <fullName evidence="3">FXSXX-COOH protein</fullName>
    </recommendedName>
</protein>
<evidence type="ECO:0000313" key="1">
    <source>
        <dbReference type="EMBL" id="GAA2120455.1"/>
    </source>
</evidence>
<dbReference type="RefSeq" id="WP_344302952.1">
    <property type="nucleotide sequence ID" value="NZ_BAAAQQ010000005.1"/>
</dbReference>
<gene>
    <name evidence="1" type="ORF">GCM10009843_13950</name>
</gene>
<evidence type="ECO:0000313" key="2">
    <source>
        <dbReference type="Proteomes" id="UP001500575"/>
    </source>
</evidence>
<proteinExistence type="predicted"/>
<organism evidence="1 2">
    <name type="scientific">Nocardioides bigeumensis</name>
    <dbReference type="NCBI Taxonomy" id="433657"/>
    <lineage>
        <taxon>Bacteria</taxon>
        <taxon>Bacillati</taxon>
        <taxon>Actinomycetota</taxon>
        <taxon>Actinomycetes</taxon>
        <taxon>Propionibacteriales</taxon>
        <taxon>Nocardioidaceae</taxon>
        <taxon>Nocardioides</taxon>
    </lineage>
</organism>
<dbReference type="EMBL" id="BAAAQQ010000005">
    <property type="protein sequence ID" value="GAA2120455.1"/>
    <property type="molecule type" value="Genomic_DNA"/>
</dbReference>
<comment type="caution">
    <text evidence="1">The sequence shown here is derived from an EMBL/GenBank/DDBJ whole genome shotgun (WGS) entry which is preliminary data.</text>
</comment>
<name>A0ABN2Y2Y6_9ACTN</name>
<keyword evidence="2" id="KW-1185">Reference proteome</keyword>